<dbReference type="InterPro" id="IPR012655">
    <property type="entry name" value="YrzI"/>
</dbReference>
<sequence length="53" mass="6384">MTFHLFFLTITLEKRAPKTVDREAFMREIEGKRTNPSAQDDFNLGLYSYLERW</sequence>
<dbReference type="Proteomes" id="UP001516662">
    <property type="component" value="Unassembled WGS sequence"/>
</dbReference>
<evidence type="ECO:0000313" key="1">
    <source>
        <dbReference type="EMBL" id="MBE4908065.1"/>
    </source>
</evidence>
<keyword evidence="2" id="KW-1185">Reference proteome</keyword>
<dbReference type="Pfam" id="PF09501">
    <property type="entry name" value="Bac_small_YrzI"/>
    <property type="match status" value="1"/>
</dbReference>
<dbReference type="RefSeq" id="WP_193535527.1">
    <property type="nucleotide sequence ID" value="NZ_JADCLJ010000019.1"/>
</dbReference>
<gene>
    <name evidence="1" type="ORF">IMZ08_08365</name>
</gene>
<evidence type="ECO:0000313" key="2">
    <source>
        <dbReference type="Proteomes" id="UP001516662"/>
    </source>
</evidence>
<organism evidence="1 2">
    <name type="scientific">Litchfieldia luteola</name>
    <dbReference type="NCBI Taxonomy" id="682179"/>
    <lineage>
        <taxon>Bacteria</taxon>
        <taxon>Bacillati</taxon>
        <taxon>Bacillota</taxon>
        <taxon>Bacilli</taxon>
        <taxon>Bacillales</taxon>
        <taxon>Bacillaceae</taxon>
        <taxon>Litchfieldia</taxon>
    </lineage>
</organism>
<comment type="caution">
    <text evidence="1">The sequence shown here is derived from an EMBL/GenBank/DDBJ whole genome shotgun (WGS) entry which is preliminary data.</text>
</comment>
<accession>A0ABR9QHS9</accession>
<name>A0ABR9QHS9_9BACI</name>
<proteinExistence type="predicted"/>
<protein>
    <submittedName>
        <fullName evidence="1">YrzI family small protein</fullName>
    </submittedName>
</protein>
<reference evidence="1 2" key="1">
    <citation type="submission" date="2020-10" db="EMBL/GenBank/DDBJ databases">
        <title>Bacillus sp. HD4P25, an endophyte from a halophyte.</title>
        <authorList>
            <person name="Sun J.-Q."/>
        </authorList>
    </citation>
    <scope>NUCLEOTIDE SEQUENCE [LARGE SCALE GENOMIC DNA]</scope>
    <source>
        <strain evidence="1 2">YIM 93174</strain>
    </source>
</reference>
<dbReference type="EMBL" id="JADCLJ010000019">
    <property type="protein sequence ID" value="MBE4908065.1"/>
    <property type="molecule type" value="Genomic_DNA"/>
</dbReference>